<accession>A0A9D2FPN0</accession>
<proteinExistence type="predicted"/>
<reference evidence="1" key="1">
    <citation type="journal article" date="2021" name="PeerJ">
        <title>Extensive microbial diversity within the chicken gut microbiome revealed by metagenomics and culture.</title>
        <authorList>
            <person name="Gilroy R."/>
            <person name="Ravi A."/>
            <person name="Getino M."/>
            <person name="Pursley I."/>
            <person name="Horton D.L."/>
            <person name="Alikhan N.F."/>
            <person name="Baker D."/>
            <person name="Gharbi K."/>
            <person name="Hall N."/>
            <person name="Watson M."/>
            <person name="Adriaenssens E.M."/>
            <person name="Foster-Nyarko E."/>
            <person name="Jarju S."/>
            <person name="Secka A."/>
            <person name="Antonio M."/>
            <person name="Oren A."/>
            <person name="Chaudhuri R.R."/>
            <person name="La Ragione R."/>
            <person name="Hildebrand F."/>
            <person name="Pallen M.J."/>
        </authorList>
    </citation>
    <scope>NUCLEOTIDE SEQUENCE</scope>
    <source>
        <strain evidence="1">1068</strain>
    </source>
</reference>
<organism evidence="1 2">
    <name type="scientific">Candidatus Blautia pullicola</name>
    <dbReference type="NCBI Taxonomy" id="2838498"/>
    <lineage>
        <taxon>Bacteria</taxon>
        <taxon>Bacillati</taxon>
        <taxon>Bacillota</taxon>
        <taxon>Clostridia</taxon>
        <taxon>Lachnospirales</taxon>
        <taxon>Lachnospiraceae</taxon>
        <taxon>Blautia</taxon>
    </lineage>
</organism>
<protein>
    <submittedName>
        <fullName evidence="1">Uncharacterized protein</fullName>
    </submittedName>
</protein>
<dbReference type="Proteomes" id="UP000824056">
    <property type="component" value="Unassembled WGS sequence"/>
</dbReference>
<reference evidence="1" key="2">
    <citation type="submission" date="2021-04" db="EMBL/GenBank/DDBJ databases">
        <authorList>
            <person name="Gilroy R."/>
        </authorList>
    </citation>
    <scope>NUCLEOTIDE SEQUENCE</scope>
    <source>
        <strain evidence="1">1068</strain>
    </source>
</reference>
<name>A0A9D2FPN0_9FIRM</name>
<evidence type="ECO:0000313" key="1">
    <source>
        <dbReference type="EMBL" id="HIZ64346.1"/>
    </source>
</evidence>
<dbReference type="AlphaFoldDB" id="A0A9D2FPN0"/>
<dbReference type="EMBL" id="DXBG01000009">
    <property type="protein sequence ID" value="HIZ64346.1"/>
    <property type="molecule type" value="Genomic_DNA"/>
</dbReference>
<evidence type="ECO:0000313" key="2">
    <source>
        <dbReference type="Proteomes" id="UP000824056"/>
    </source>
</evidence>
<sequence length="220" mass="25643">MGGDVMILYQALSSYQILECMIHRQVFHKEEKCVLLLGTFITERMPQYREIRTRGFFQEIYLFPFGGYKGSEKEILEKVEQELKRVLPYDIREFQEILAAGIHTYLEMYLLAKGIPFSMFEDGSGALSRPEILGEIHRKSAPARYALIEKYGLYRHTSPLIQKKYCDFKAQVPGFFDEKAVDFQVLEEFYRLSPSLQKEIRKLFGLPFLEGGKSKVLLLT</sequence>
<feature type="non-terminal residue" evidence="1">
    <location>
        <position position="220"/>
    </location>
</feature>
<gene>
    <name evidence="1" type="ORF">H9809_00305</name>
</gene>
<comment type="caution">
    <text evidence="1">The sequence shown here is derived from an EMBL/GenBank/DDBJ whole genome shotgun (WGS) entry which is preliminary data.</text>
</comment>